<dbReference type="PANTHER" id="PTHR30290">
    <property type="entry name" value="PERIPLASMIC BINDING COMPONENT OF ABC TRANSPORTER"/>
    <property type="match status" value="1"/>
</dbReference>
<dbReference type="PANTHER" id="PTHR30290:SF10">
    <property type="entry name" value="PERIPLASMIC OLIGOPEPTIDE-BINDING PROTEIN-RELATED"/>
    <property type="match status" value="1"/>
</dbReference>
<reference evidence="7 8" key="1">
    <citation type="submission" date="2024-02" db="EMBL/GenBank/DDBJ databases">
        <title>Full genome sequence of Sphingomonas kaistensis.</title>
        <authorList>
            <person name="Poletto B.L."/>
            <person name="Silva G."/>
            <person name="Galante D."/>
            <person name="Campos K.R."/>
            <person name="Santos M.B.N."/>
            <person name="Sacchi C.T."/>
        </authorList>
    </citation>
    <scope>NUCLEOTIDE SEQUENCE [LARGE SCALE GENOMIC DNA]</scope>
    <source>
        <strain evidence="7 8">MA4R</strain>
    </source>
</reference>
<keyword evidence="8" id="KW-1185">Reference proteome</keyword>
<evidence type="ECO:0000313" key="7">
    <source>
        <dbReference type="EMBL" id="WWM70303.1"/>
    </source>
</evidence>
<keyword evidence="4" id="KW-0732">Signal</keyword>
<proteinExistence type="inferred from homology"/>
<organism evidence="7 8">
    <name type="scientific">Sphingomonas kaistensis</name>
    <dbReference type="NCBI Taxonomy" id="298708"/>
    <lineage>
        <taxon>Bacteria</taxon>
        <taxon>Pseudomonadati</taxon>
        <taxon>Pseudomonadota</taxon>
        <taxon>Alphaproteobacteria</taxon>
        <taxon>Sphingomonadales</taxon>
        <taxon>Sphingomonadaceae</taxon>
        <taxon>Sphingomonas</taxon>
    </lineage>
</organism>
<protein>
    <submittedName>
        <fullName evidence="7">ABC transporter substrate-binding protein</fullName>
    </submittedName>
</protein>
<dbReference type="Gene3D" id="3.40.190.10">
    <property type="entry name" value="Periplasmic binding protein-like II"/>
    <property type="match status" value="1"/>
</dbReference>
<evidence type="ECO:0000259" key="6">
    <source>
        <dbReference type="Pfam" id="PF00496"/>
    </source>
</evidence>
<comment type="subcellular location">
    <subcellularLocation>
        <location evidence="1">Periplasm</location>
    </subcellularLocation>
</comment>
<evidence type="ECO:0000256" key="1">
    <source>
        <dbReference type="ARBA" id="ARBA00004418"/>
    </source>
</evidence>
<evidence type="ECO:0000256" key="5">
    <source>
        <dbReference type="SAM" id="MobiDB-lite"/>
    </source>
</evidence>
<accession>A0ABZ2FZP1</accession>
<evidence type="ECO:0000256" key="2">
    <source>
        <dbReference type="ARBA" id="ARBA00005695"/>
    </source>
</evidence>
<evidence type="ECO:0000256" key="4">
    <source>
        <dbReference type="ARBA" id="ARBA00022729"/>
    </source>
</evidence>
<dbReference type="SUPFAM" id="SSF53850">
    <property type="entry name" value="Periplasmic binding protein-like II"/>
    <property type="match status" value="1"/>
</dbReference>
<feature type="domain" description="Solute-binding protein family 5" evidence="6">
    <location>
        <begin position="81"/>
        <end position="395"/>
    </location>
</feature>
<dbReference type="RefSeq" id="WP_338502957.1">
    <property type="nucleotide sequence ID" value="NZ_CP145607.1"/>
</dbReference>
<comment type="similarity">
    <text evidence="2">Belongs to the bacterial solute-binding protein 5 family.</text>
</comment>
<dbReference type="EMBL" id="CP145607">
    <property type="protein sequence ID" value="WWM70303.1"/>
    <property type="molecule type" value="Genomic_DNA"/>
</dbReference>
<keyword evidence="3" id="KW-0813">Transport</keyword>
<gene>
    <name evidence="7" type="ORF">V6R86_06335</name>
</gene>
<dbReference type="InterPro" id="IPR039424">
    <property type="entry name" value="SBP_5"/>
</dbReference>
<feature type="region of interest" description="Disordered" evidence="5">
    <location>
        <begin position="344"/>
        <end position="363"/>
    </location>
</feature>
<dbReference type="Gene3D" id="3.10.105.10">
    <property type="entry name" value="Dipeptide-binding Protein, Domain 3"/>
    <property type="match status" value="1"/>
</dbReference>
<name>A0ABZ2FZP1_9SPHN</name>
<dbReference type="InterPro" id="IPR000914">
    <property type="entry name" value="SBP_5_dom"/>
</dbReference>
<evidence type="ECO:0000256" key="3">
    <source>
        <dbReference type="ARBA" id="ARBA00022448"/>
    </source>
</evidence>
<dbReference type="Proteomes" id="UP001382935">
    <property type="component" value="Chromosome"/>
</dbReference>
<dbReference type="Pfam" id="PF00496">
    <property type="entry name" value="SBP_bac_5"/>
    <property type="match status" value="1"/>
</dbReference>
<evidence type="ECO:0000313" key="8">
    <source>
        <dbReference type="Proteomes" id="UP001382935"/>
    </source>
</evidence>
<sequence length="508" mass="54817">MPIAKPSRRMKPSVAVLMLLAAVAGLNGCRKPESGEVRALVIADRLPRLADPLSGDLSPGDLLLVGNVAQGLVRFDASGDIAPGLAERWAVSDDGLSYVFRLRSATWSDGRKVRARDVVRLMERQLARRRRDVLFDTVGAVREVVAMTDRVIAVELSAPRSHLLQLLAQPHFALVRGNSGTGPFTVVREEDHLQLTRTLPGFDGDEAQEQRVRLAAAAAPAAIKMFVDGDTELVLGGTVSDFPLTAVVKLPRGSLRVDPVIGLFGLVPARSEGPAADPAIRALLDEAIDREAMVAALGVPGLQPRVSLLQPGVDGFTQYAQPPWAALTLEQRRAELVERARTLFPPPVPAESDGGDAPAEAPRPTIRVAVPGGPGGEIILQRLAADWGPLGLQVEDAGEGTADFRFIDEVAPSASPAWFLRRFRCQYVPVCSEEADQLLDAARLTGFPPQRVRFFADAERIMRAEVLFMPVAAPVRWSLAGRDVEGFAENRFARHTLTDLRSANGARN</sequence>